<reference evidence="3" key="1">
    <citation type="journal article" date="2020" name="Int. J. Syst. Evol. Microbiol.">
        <title>Alteromonas alba sp. nov., a marine bacterium isolated from the seawater of the West Pacific Ocean.</title>
        <authorList>
            <person name="Sun C."/>
            <person name="Wu Y.-H."/>
            <person name="Xamxidin M."/>
            <person name="Cheng H."/>
            <person name="Xu X.-W."/>
        </authorList>
    </citation>
    <scope>NUCLEOTIDE SEQUENCE [LARGE SCALE GENOMIC DNA]</scope>
    <source>
        <strain evidence="3">190</strain>
    </source>
</reference>
<gene>
    <name evidence="2" type="ORF">C6Y40_17060</name>
</gene>
<feature type="transmembrane region" description="Helical" evidence="1">
    <location>
        <begin position="6"/>
        <end position="28"/>
    </location>
</feature>
<dbReference type="Proteomes" id="UP000238949">
    <property type="component" value="Unassembled WGS sequence"/>
</dbReference>
<dbReference type="RefSeq" id="WP_105935605.1">
    <property type="nucleotide sequence ID" value="NZ_PVNP01000188.1"/>
</dbReference>
<keyword evidence="1" id="KW-0472">Membrane</keyword>
<keyword evidence="1" id="KW-1133">Transmembrane helix</keyword>
<accession>A0A2S9V7B9</accession>
<sequence>MQVRGFSLVEVLIASLIIMLGVSGVVSLQSAYMRSDAQTAYRHAALRLAQNKFNDLRQFEAIESAAGMIAYDDIADNVGGTINPGQVDVTLGTDGELHSFTRNWEVEDKYFSDTTGDGVADTWMDRSTLLGNGLPLPPSPAQKQVTVTVKWVDTKGNTMAIAVDGNIAPVSLGHSYHAINESNNVKTKPEVPFTPGTAPDVISYSLGNNQRVEASKPLPDRINQGSNQIVELTSFRYASSGQVSKLLKQEDFLTINCKCKLAGSGNGYTPAMTLLEGDELVDSPGYLEIKDTGVVADNQQPAHCNVCCRDHHDNMNMVASEAYYRLEGGLPHSHYDSVGGGNFTKATQVGDTYIENCRFKRINGFYELYPDWQLVDIVAFEASFLDTQTALDDYRSYTTELMASKISNSPFSSSLASRSLLVPPGDYQLIARGIYLDRMTSSHLAAVQAKLAANDPLWQQIVPFYDINLTLLASWHADNPVIATVTSETMDTVIDPVNHYYNTYSRGRVTGIQDGVTNINVGSYGGNAGIASTLPLSPDEYYQFYSDYIQVQIDSSVSAP</sequence>
<dbReference type="PROSITE" id="PS00409">
    <property type="entry name" value="PROKAR_NTER_METHYL"/>
    <property type="match status" value="1"/>
</dbReference>
<dbReference type="EMBL" id="PVNP01000188">
    <property type="protein sequence ID" value="PRO72366.1"/>
    <property type="molecule type" value="Genomic_DNA"/>
</dbReference>
<evidence type="ECO:0000256" key="1">
    <source>
        <dbReference type="SAM" id="Phobius"/>
    </source>
</evidence>
<evidence type="ECO:0000313" key="2">
    <source>
        <dbReference type="EMBL" id="PRO72366.1"/>
    </source>
</evidence>
<protein>
    <submittedName>
        <fullName evidence="2">Uncharacterized protein</fullName>
    </submittedName>
</protein>
<proteinExistence type="predicted"/>
<comment type="caution">
    <text evidence="2">The sequence shown here is derived from an EMBL/GenBank/DDBJ whole genome shotgun (WGS) entry which is preliminary data.</text>
</comment>
<name>A0A2S9V7B9_9ALTE</name>
<dbReference type="AlphaFoldDB" id="A0A2S9V7B9"/>
<keyword evidence="1" id="KW-0812">Transmembrane</keyword>
<dbReference type="OrthoDB" id="6019428at2"/>
<organism evidence="2 3">
    <name type="scientific">Alteromonas alba</name>
    <dbReference type="NCBI Taxonomy" id="2079529"/>
    <lineage>
        <taxon>Bacteria</taxon>
        <taxon>Pseudomonadati</taxon>
        <taxon>Pseudomonadota</taxon>
        <taxon>Gammaproteobacteria</taxon>
        <taxon>Alteromonadales</taxon>
        <taxon>Alteromonadaceae</taxon>
        <taxon>Alteromonas/Salinimonas group</taxon>
        <taxon>Alteromonas</taxon>
    </lineage>
</organism>
<evidence type="ECO:0000313" key="3">
    <source>
        <dbReference type="Proteomes" id="UP000238949"/>
    </source>
</evidence>
<keyword evidence="3" id="KW-1185">Reference proteome</keyword>
<dbReference type="InterPro" id="IPR012902">
    <property type="entry name" value="N_methyl_site"/>
</dbReference>